<keyword evidence="6" id="KW-0472">Membrane</keyword>
<evidence type="ECO:0000256" key="6">
    <source>
        <dbReference type="ARBA" id="ARBA00023136"/>
    </source>
</evidence>
<dbReference type="GO" id="GO:0046933">
    <property type="term" value="F:proton-transporting ATP synthase activity, rotational mechanism"/>
    <property type="evidence" value="ECO:0007669"/>
    <property type="project" value="InterPro"/>
</dbReference>
<sequence>MAGPYNSSVIRAAERQVQNARSEGADYSLIVIGRKARDYFAFRNFNVDSYTEGISDNPSYEDARRISEIVSAMFAEGKVDRVELVYTEFLSIGSQK</sequence>
<keyword evidence="8" id="KW-0066">ATP synthesis</keyword>
<evidence type="ECO:0000256" key="8">
    <source>
        <dbReference type="ARBA" id="ARBA00023310"/>
    </source>
</evidence>
<feature type="non-terminal residue" evidence="9">
    <location>
        <position position="96"/>
    </location>
</feature>
<dbReference type="EMBL" id="UINC01133344">
    <property type="protein sequence ID" value="SVD16219.1"/>
    <property type="molecule type" value="Genomic_DNA"/>
</dbReference>
<gene>
    <name evidence="9" type="ORF">METZ01_LOCUS369073</name>
</gene>
<comment type="subcellular location">
    <subcellularLocation>
        <location evidence="1">Membrane</location>
        <topology evidence="1">Peripheral membrane protein</topology>
    </subcellularLocation>
</comment>
<organism evidence="9">
    <name type="scientific">marine metagenome</name>
    <dbReference type="NCBI Taxonomy" id="408172"/>
    <lineage>
        <taxon>unclassified sequences</taxon>
        <taxon>metagenomes</taxon>
        <taxon>ecological metagenomes</taxon>
    </lineage>
</organism>
<keyword evidence="3" id="KW-0813">Transport</keyword>
<evidence type="ECO:0000256" key="5">
    <source>
        <dbReference type="ARBA" id="ARBA00023065"/>
    </source>
</evidence>
<dbReference type="AlphaFoldDB" id="A0A382T226"/>
<dbReference type="GO" id="GO:0045259">
    <property type="term" value="C:proton-transporting ATP synthase complex"/>
    <property type="evidence" value="ECO:0007669"/>
    <property type="project" value="UniProtKB-KW"/>
</dbReference>
<evidence type="ECO:0000313" key="9">
    <source>
        <dbReference type="EMBL" id="SVD16219.1"/>
    </source>
</evidence>
<evidence type="ECO:0000256" key="2">
    <source>
        <dbReference type="ARBA" id="ARBA00007681"/>
    </source>
</evidence>
<evidence type="ECO:0000256" key="4">
    <source>
        <dbReference type="ARBA" id="ARBA00022781"/>
    </source>
</evidence>
<keyword evidence="7" id="KW-0139">CF(1)</keyword>
<dbReference type="InterPro" id="IPR035968">
    <property type="entry name" value="ATP_synth_F1_ATPase_gsu"/>
</dbReference>
<dbReference type="Gene3D" id="3.40.1380.10">
    <property type="match status" value="1"/>
</dbReference>
<name>A0A382T226_9ZZZZ</name>
<dbReference type="SUPFAM" id="SSF52943">
    <property type="entry name" value="ATP synthase (F1-ATPase), gamma subunit"/>
    <property type="match status" value="1"/>
</dbReference>
<evidence type="ECO:0000256" key="3">
    <source>
        <dbReference type="ARBA" id="ARBA00022448"/>
    </source>
</evidence>
<reference evidence="9" key="1">
    <citation type="submission" date="2018-05" db="EMBL/GenBank/DDBJ databases">
        <authorList>
            <person name="Lanie J.A."/>
            <person name="Ng W.-L."/>
            <person name="Kazmierczak K.M."/>
            <person name="Andrzejewski T.M."/>
            <person name="Davidsen T.M."/>
            <person name="Wayne K.J."/>
            <person name="Tettelin H."/>
            <person name="Glass J.I."/>
            <person name="Rusch D."/>
            <person name="Podicherti R."/>
            <person name="Tsui H.-C.T."/>
            <person name="Winkler M.E."/>
        </authorList>
    </citation>
    <scope>NUCLEOTIDE SEQUENCE</scope>
</reference>
<comment type="similarity">
    <text evidence="2">Belongs to the ATPase gamma chain family.</text>
</comment>
<evidence type="ECO:0000256" key="1">
    <source>
        <dbReference type="ARBA" id="ARBA00004170"/>
    </source>
</evidence>
<accession>A0A382T226</accession>
<keyword evidence="4" id="KW-0375">Hydrogen ion transport</keyword>
<keyword evidence="5" id="KW-0406">Ion transport</keyword>
<protein>
    <submittedName>
        <fullName evidence="9">Uncharacterized protein</fullName>
    </submittedName>
</protein>
<proteinExistence type="inferred from homology"/>
<dbReference type="InterPro" id="IPR000131">
    <property type="entry name" value="ATP_synth_F1_gsu"/>
</dbReference>
<dbReference type="Pfam" id="PF00231">
    <property type="entry name" value="ATP-synt"/>
    <property type="match status" value="1"/>
</dbReference>
<evidence type="ECO:0000256" key="7">
    <source>
        <dbReference type="ARBA" id="ARBA00023196"/>
    </source>
</evidence>